<organism evidence="1 2">
    <name type="scientific">Hymenobacter frigidus</name>
    <dbReference type="NCBI Taxonomy" id="1524095"/>
    <lineage>
        <taxon>Bacteria</taxon>
        <taxon>Pseudomonadati</taxon>
        <taxon>Bacteroidota</taxon>
        <taxon>Cytophagia</taxon>
        <taxon>Cytophagales</taxon>
        <taxon>Hymenobacteraceae</taxon>
        <taxon>Hymenobacter</taxon>
    </lineage>
</organism>
<sequence length="128" mass="14473">MNYTLTLMKLRYWLLVLALVPGAPAWSQKPMAVLDWRAPTTLITYLLQQLHAQYVPRAAELATAVQSAAGTRVYQDSVRAWFRRWLLADAQSTTKGQYSSVLPGVLRTYDLPDLQRVLGRRLLLGSGR</sequence>
<evidence type="ECO:0000313" key="2">
    <source>
        <dbReference type="Proteomes" id="UP000637774"/>
    </source>
</evidence>
<accession>A0ABQ1ZZZ4</accession>
<dbReference type="RefSeq" id="WP_188560628.1">
    <property type="nucleotide sequence ID" value="NZ_BMGY01000004.1"/>
</dbReference>
<proteinExistence type="predicted"/>
<name>A0ABQ1ZZZ4_9BACT</name>
<dbReference type="EMBL" id="BMGY01000004">
    <property type="protein sequence ID" value="GGH80947.1"/>
    <property type="molecule type" value="Genomic_DNA"/>
</dbReference>
<comment type="caution">
    <text evidence="1">The sequence shown here is derived from an EMBL/GenBank/DDBJ whole genome shotgun (WGS) entry which is preliminary data.</text>
</comment>
<protein>
    <submittedName>
        <fullName evidence="1">Uncharacterized protein</fullName>
    </submittedName>
</protein>
<reference evidence="2" key="1">
    <citation type="journal article" date="2019" name="Int. J. Syst. Evol. Microbiol.">
        <title>The Global Catalogue of Microorganisms (GCM) 10K type strain sequencing project: providing services to taxonomists for standard genome sequencing and annotation.</title>
        <authorList>
            <consortium name="The Broad Institute Genomics Platform"/>
            <consortium name="The Broad Institute Genome Sequencing Center for Infectious Disease"/>
            <person name="Wu L."/>
            <person name="Ma J."/>
        </authorList>
    </citation>
    <scope>NUCLEOTIDE SEQUENCE [LARGE SCALE GENOMIC DNA]</scope>
    <source>
        <strain evidence="2">CGMCC 1.14966</strain>
    </source>
</reference>
<dbReference type="Proteomes" id="UP000637774">
    <property type="component" value="Unassembled WGS sequence"/>
</dbReference>
<evidence type="ECO:0000313" key="1">
    <source>
        <dbReference type="EMBL" id="GGH80947.1"/>
    </source>
</evidence>
<gene>
    <name evidence="1" type="ORF">GCM10011495_06930</name>
</gene>
<keyword evidence="2" id="KW-1185">Reference proteome</keyword>